<gene>
    <name evidence="1" type="ORF">STRCI_000243</name>
</gene>
<dbReference type="EMBL" id="CP114413">
    <property type="protein sequence ID" value="WAZ19209.1"/>
    <property type="molecule type" value="Genomic_DNA"/>
</dbReference>
<dbReference type="Proteomes" id="UP001164439">
    <property type="component" value="Chromosome"/>
</dbReference>
<evidence type="ECO:0000313" key="1">
    <source>
        <dbReference type="EMBL" id="WAZ19209.1"/>
    </source>
</evidence>
<evidence type="ECO:0000313" key="2">
    <source>
        <dbReference type="Proteomes" id="UP001164439"/>
    </source>
</evidence>
<evidence type="ECO:0008006" key="3">
    <source>
        <dbReference type="Google" id="ProtNLM"/>
    </source>
</evidence>
<proteinExistence type="predicted"/>
<organism evidence="1 2">
    <name type="scientific">Streptomyces cinnabarinus</name>
    <dbReference type="NCBI Taxonomy" id="67287"/>
    <lineage>
        <taxon>Bacteria</taxon>
        <taxon>Bacillati</taxon>
        <taxon>Actinomycetota</taxon>
        <taxon>Actinomycetes</taxon>
        <taxon>Kitasatosporales</taxon>
        <taxon>Streptomycetaceae</taxon>
        <taxon>Streptomyces</taxon>
    </lineage>
</organism>
<name>A0ABY7K4D5_9ACTN</name>
<keyword evidence="2" id="KW-1185">Reference proteome</keyword>
<accession>A0ABY7K4D5</accession>
<dbReference type="RefSeq" id="WP_269656893.1">
    <property type="nucleotide sequence ID" value="NZ_CP114413.1"/>
</dbReference>
<reference evidence="1" key="1">
    <citation type="submission" date="2022-12" db="EMBL/GenBank/DDBJ databases">
        <authorList>
            <person name="Ruckert C."/>
            <person name="Busche T."/>
            <person name="Kalinowski J."/>
            <person name="Wittmann C."/>
        </authorList>
    </citation>
    <scope>NUCLEOTIDE SEQUENCE</scope>
    <source>
        <strain evidence="1">DSM 40467</strain>
    </source>
</reference>
<protein>
    <recommendedName>
        <fullName evidence="3">PE-PGRS family protein</fullName>
    </recommendedName>
</protein>
<sequence>MPSSFSAPGFADELTPGVLDRWNRVVEDEFQRLEPLQGSPYFTLEPGDPDPQRVAVTWFGNPAEPEFCFDETTARKLSDWGVRGRRALHNEYCEYAVVTAPDAQGRLRPKRVQVTTELAEYYQVLAEDAPDLLREIVTDTLGGEPPRWEELYGPTVANPKLLSPAQRRVAFARQLTGHGGHTDLQDAGVPGNPVGSLNAVNALFMAHPINGLDDLLYIVMFGAKPYARRTATGALEPAGRDQIFRQDPPLAALACRNADPAAALAAAGAAFDGRTVSFADPIGMYIHAFTSEVFQFQSGPVPDPWIRLSRGRQGLHQRLEFGPGDADPHFLDEITVVEGESEEPLTGGYQVVRHVQVGPLAALGAPKDVPPDDFVVLPDPPGPIRCRDAGVCGDVVRPLKEAFEAATGQPAQPAGPRGRR</sequence>